<keyword evidence="3" id="KW-1185">Reference proteome</keyword>
<name>A0A4Q4TQE2_9PEZI</name>
<proteinExistence type="predicted"/>
<dbReference type="Proteomes" id="UP000293360">
    <property type="component" value="Unassembled WGS sequence"/>
</dbReference>
<feature type="region of interest" description="Disordered" evidence="1">
    <location>
        <begin position="681"/>
        <end position="747"/>
    </location>
</feature>
<sequence>MSMARVLDGFKTPYKPRAPVPKPARSGEPSQPWTTTRCHRLLRPLISRIASLRRDIAASLPKQPLDHSEGPDRAGAKRKSSECGWLLPRKKVHRTYSQKRSRFPAEEHSLANGKPTNLKTAKCLRQGAAVTLHGEIIAPTPLLRRARGQIVSSPPQEPSVFDEHKQAAQNASQTKDARTRRRSTLPQKQLDERLAAMKPQMSLDRYSDYEAIYRSLETLLTATNDRCRENRGPRSFLDMCLRKVPQYVTELEAWERQEAERKGTVSALEDTNTSMQIYNELESLGAAQGWRHLRVVVRADGLRAIKEAVSEGLFDYGFLEVLIDLCMVTGAPDEAEELVEAMIQHEYPYPPTPDVSFAELSPLRPLATLRAFANKTGRSSHLLRQHTLLLSTGKLPQDWLGTRALECIWSLAVRALSKEGPATDAVEFIIRSISLLSTRKQRLAGRHESPQLEKEISLANRQALVSSLATIAAMSSLGENEIRSCSLSEADAAKVSRIGARLQYILQSSLAEVNTRNRNHLNVGTRLLHLALFLSSTEPHNAGATSIVKEGIETICTQPTEYKTVREDRLRQQYNTTISLISSTARSLGRGLSLPSHDCLDRLFRRLETLGLESGILERMKAAAAFTLAQQTHNVRDLIYAEKLNPDSENRIEDGHHGPQTQCLFTGYRWDATIGEWVTVSPAKQGPHPGRRRLRSSTVGANPDQTVTRPSSPSRNATLATTENIPSREVTPSGDVCTRESPNGSYRDRIVTRRRSSCSKGGGAITKEKLHDELGEDKENRDRMAKRRPRARSGRIVLAARHRSSLSRDREGDAYSDDELGM</sequence>
<feature type="region of interest" description="Disordered" evidence="1">
    <location>
        <begin position="60"/>
        <end position="82"/>
    </location>
</feature>
<gene>
    <name evidence="2" type="ORF">DL764_001211</name>
</gene>
<feature type="compositionally biased region" description="Basic residues" evidence="1">
    <location>
        <begin position="784"/>
        <end position="793"/>
    </location>
</feature>
<evidence type="ECO:0000256" key="1">
    <source>
        <dbReference type="SAM" id="MobiDB-lite"/>
    </source>
</evidence>
<organism evidence="2 3">
    <name type="scientific">Monosporascus ibericus</name>
    <dbReference type="NCBI Taxonomy" id="155417"/>
    <lineage>
        <taxon>Eukaryota</taxon>
        <taxon>Fungi</taxon>
        <taxon>Dikarya</taxon>
        <taxon>Ascomycota</taxon>
        <taxon>Pezizomycotina</taxon>
        <taxon>Sordariomycetes</taxon>
        <taxon>Xylariomycetidae</taxon>
        <taxon>Xylariales</taxon>
        <taxon>Xylariales incertae sedis</taxon>
        <taxon>Monosporascus</taxon>
    </lineage>
</organism>
<dbReference type="EMBL" id="QJNU01000034">
    <property type="protein sequence ID" value="RYP09526.1"/>
    <property type="molecule type" value="Genomic_DNA"/>
</dbReference>
<feature type="region of interest" description="Disordered" evidence="1">
    <location>
        <begin position="1"/>
        <end position="36"/>
    </location>
</feature>
<feature type="region of interest" description="Disordered" evidence="1">
    <location>
        <begin position="149"/>
        <end position="186"/>
    </location>
</feature>
<dbReference type="OrthoDB" id="4159838at2759"/>
<protein>
    <submittedName>
        <fullName evidence="2">Uncharacterized protein</fullName>
    </submittedName>
</protein>
<accession>A0A4Q4TQE2</accession>
<evidence type="ECO:0000313" key="2">
    <source>
        <dbReference type="EMBL" id="RYP09526.1"/>
    </source>
</evidence>
<feature type="region of interest" description="Disordered" evidence="1">
    <location>
        <begin position="771"/>
        <end position="822"/>
    </location>
</feature>
<feature type="compositionally biased region" description="Basic and acidic residues" evidence="1">
    <location>
        <begin position="64"/>
        <end position="81"/>
    </location>
</feature>
<dbReference type="AlphaFoldDB" id="A0A4Q4TQE2"/>
<feature type="compositionally biased region" description="Basic and acidic residues" evidence="1">
    <location>
        <begin position="771"/>
        <end position="783"/>
    </location>
</feature>
<feature type="compositionally biased region" description="Polar residues" evidence="1">
    <location>
        <begin position="696"/>
        <end position="725"/>
    </location>
</feature>
<evidence type="ECO:0000313" key="3">
    <source>
        <dbReference type="Proteomes" id="UP000293360"/>
    </source>
</evidence>
<comment type="caution">
    <text evidence="2">The sequence shown here is derived from an EMBL/GenBank/DDBJ whole genome shotgun (WGS) entry which is preliminary data.</text>
</comment>
<reference evidence="2 3" key="1">
    <citation type="submission" date="2018-06" db="EMBL/GenBank/DDBJ databases">
        <title>Complete Genomes of Monosporascus.</title>
        <authorList>
            <person name="Robinson A.J."/>
            <person name="Natvig D.O."/>
        </authorList>
    </citation>
    <scope>NUCLEOTIDE SEQUENCE [LARGE SCALE GENOMIC DNA]</scope>
    <source>
        <strain evidence="2 3">CBS 110550</strain>
    </source>
</reference>